<feature type="transmembrane region" description="Helical" evidence="11">
    <location>
        <begin position="21"/>
        <end position="45"/>
    </location>
</feature>
<keyword evidence="11" id="KW-0472">Membrane</keyword>
<dbReference type="PRINTS" id="PR00134">
    <property type="entry name" value="GLHYDRLASE10"/>
</dbReference>
<evidence type="ECO:0000256" key="8">
    <source>
        <dbReference type="ARBA" id="ARBA00023326"/>
    </source>
</evidence>
<evidence type="ECO:0000256" key="4">
    <source>
        <dbReference type="ARBA" id="ARBA00022729"/>
    </source>
</evidence>
<reference evidence="13 14" key="1">
    <citation type="submission" date="2020-07" db="EMBL/GenBank/DDBJ databases">
        <title>Sequencing the genomes of 1000 actinobacteria strains.</title>
        <authorList>
            <person name="Klenk H.-P."/>
        </authorList>
    </citation>
    <scope>NUCLEOTIDE SEQUENCE [LARGE SCALE GENOMIC DNA]</scope>
    <source>
        <strain evidence="13 14">DSM 45278</strain>
    </source>
</reference>
<evidence type="ECO:0000313" key="14">
    <source>
        <dbReference type="Proteomes" id="UP000584931"/>
    </source>
</evidence>
<comment type="similarity">
    <text evidence="2 10">Belongs to the glycosyl hydrolase 10 (cellulase F) family.</text>
</comment>
<evidence type="ECO:0000256" key="9">
    <source>
        <dbReference type="PROSITE-ProRule" id="PRU10061"/>
    </source>
</evidence>
<keyword evidence="3 13" id="KW-0858">Xylan degradation</keyword>
<dbReference type="PANTHER" id="PTHR31490">
    <property type="entry name" value="GLYCOSYL HYDROLASE"/>
    <property type="match status" value="1"/>
</dbReference>
<evidence type="ECO:0000259" key="12">
    <source>
        <dbReference type="PROSITE" id="PS51760"/>
    </source>
</evidence>
<keyword evidence="4" id="KW-0732">Signal</keyword>
<keyword evidence="6 10" id="KW-0119">Carbohydrate metabolism</keyword>
<evidence type="ECO:0000256" key="6">
    <source>
        <dbReference type="ARBA" id="ARBA00023277"/>
    </source>
</evidence>
<evidence type="ECO:0000256" key="11">
    <source>
        <dbReference type="SAM" id="Phobius"/>
    </source>
</evidence>
<dbReference type="PANTHER" id="PTHR31490:SF88">
    <property type="entry name" value="BETA-XYLANASE"/>
    <property type="match status" value="1"/>
</dbReference>
<feature type="active site" description="Nucleophile" evidence="9">
    <location>
        <position position="289"/>
    </location>
</feature>
<sequence length="372" mass="41936">MRNNRMRGAASTRWHPPARGRGALLTAGVLCMVVLVVTAILAVALPHPEQEQPTRGLPHLARAHGIDLGVAVAVNPLTHDTRYQSVVTENYTSVTAENAMKWEHVQPERSRFDWSGPDAVVDFAERNGLDVHGHTLLWHNQQPSWLAQGDWSAQELRQVLREHMEALLGRYQGRVTSWDVINEPFQDHGPRLRENLWYQVLGEDYIAEALSMAHEIDPEAELYINEFGIEGGGAKTDAMYSLVTDLLDRGVPLHGVGFQGHFVHGNVPQDLAEHMRRFSDLGLEVTVSELDVRIPQPPREQALRQQEQEYQHVVQACLEVPRCVGVSVWGVSDQHSWIPEWFPGYTAALPFDEDYEPKPALDGMTEALSRRR</sequence>
<keyword evidence="8 10" id="KW-0624">Polysaccharide degradation</keyword>
<evidence type="ECO:0000313" key="13">
    <source>
        <dbReference type="EMBL" id="NYH55074.1"/>
    </source>
</evidence>
<protein>
    <recommendedName>
        <fullName evidence="10">Beta-xylanase</fullName>
        <ecNumber evidence="10">3.2.1.8</ecNumber>
    </recommendedName>
</protein>
<evidence type="ECO:0000256" key="7">
    <source>
        <dbReference type="ARBA" id="ARBA00023295"/>
    </source>
</evidence>
<dbReference type="SUPFAM" id="SSF51445">
    <property type="entry name" value="(Trans)glycosidases"/>
    <property type="match status" value="1"/>
</dbReference>
<dbReference type="GO" id="GO:0031176">
    <property type="term" value="F:endo-1,4-beta-xylanase activity"/>
    <property type="evidence" value="ECO:0007669"/>
    <property type="project" value="UniProtKB-EC"/>
</dbReference>
<dbReference type="Gene3D" id="3.20.20.80">
    <property type="entry name" value="Glycosidases"/>
    <property type="match status" value="1"/>
</dbReference>
<dbReference type="Proteomes" id="UP000584931">
    <property type="component" value="Unassembled WGS sequence"/>
</dbReference>
<evidence type="ECO:0000256" key="2">
    <source>
        <dbReference type="ARBA" id="ARBA00007495"/>
    </source>
</evidence>
<evidence type="ECO:0000256" key="5">
    <source>
        <dbReference type="ARBA" id="ARBA00022801"/>
    </source>
</evidence>
<keyword evidence="7 10" id="KW-0326">Glycosidase</keyword>
<keyword evidence="11" id="KW-0812">Transmembrane</keyword>
<dbReference type="PROSITE" id="PS51760">
    <property type="entry name" value="GH10_2"/>
    <property type="match status" value="1"/>
</dbReference>
<comment type="catalytic activity">
    <reaction evidence="1 10">
        <text>Endohydrolysis of (1-&gt;4)-beta-D-xylosidic linkages in xylans.</text>
        <dbReference type="EC" id="3.2.1.8"/>
    </reaction>
</comment>
<dbReference type="EC" id="3.2.1.8" evidence="10"/>
<dbReference type="PROSITE" id="PS00591">
    <property type="entry name" value="GH10_1"/>
    <property type="match status" value="1"/>
</dbReference>
<feature type="domain" description="GH10" evidence="12">
    <location>
        <begin position="54"/>
        <end position="367"/>
    </location>
</feature>
<evidence type="ECO:0000256" key="10">
    <source>
        <dbReference type="RuleBase" id="RU361174"/>
    </source>
</evidence>
<evidence type="ECO:0000256" key="3">
    <source>
        <dbReference type="ARBA" id="ARBA00022651"/>
    </source>
</evidence>
<keyword evidence="5 10" id="KW-0378">Hydrolase</keyword>
<name>A0A7Y9XFQ6_9ACTN</name>
<dbReference type="EMBL" id="JACCHL010000001">
    <property type="protein sequence ID" value="NYH55074.1"/>
    <property type="molecule type" value="Genomic_DNA"/>
</dbReference>
<keyword evidence="11" id="KW-1133">Transmembrane helix</keyword>
<dbReference type="AlphaFoldDB" id="A0A7Y9XFQ6"/>
<dbReference type="SMART" id="SM00633">
    <property type="entry name" value="Glyco_10"/>
    <property type="match status" value="1"/>
</dbReference>
<dbReference type="InterPro" id="IPR044846">
    <property type="entry name" value="GH10"/>
</dbReference>
<dbReference type="InterPro" id="IPR031158">
    <property type="entry name" value="GH10_AS"/>
</dbReference>
<proteinExistence type="inferred from homology"/>
<dbReference type="InterPro" id="IPR017853">
    <property type="entry name" value="GH"/>
</dbReference>
<comment type="caution">
    <text evidence="13">The sequence shown here is derived from an EMBL/GenBank/DDBJ whole genome shotgun (WGS) entry which is preliminary data.</text>
</comment>
<dbReference type="InterPro" id="IPR001000">
    <property type="entry name" value="GH10_dom"/>
</dbReference>
<organism evidence="13 14">
    <name type="scientific">Nocardiopsis sinuspersici</name>
    <dbReference type="NCBI Taxonomy" id="501010"/>
    <lineage>
        <taxon>Bacteria</taxon>
        <taxon>Bacillati</taxon>
        <taxon>Actinomycetota</taxon>
        <taxon>Actinomycetes</taxon>
        <taxon>Streptosporangiales</taxon>
        <taxon>Nocardiopsidaceae</taxon>
        <taxon>Nocardiopsis</taxon>
    </lineage>
</organism>
<dbReference type="GO" id="GO:0045493">
    <property type="term" value="P:xylan catabolic process"/>
    <property type="evidence" value="ECO:0007669"/>
    <property type="project" value="UniProtKB-KW"/>
</dbReference>
<accession>A0A7Y9XFQ6</accession>
<dbReference type="Pfam" id="PF00331">
    <property type="entry name" value="Glyco_hydro_10"/>
    <property type="match status" value="1"/>
</dbReference>
<gene>
    <name evidence="13" type="ORF">HNR06_004663</name>
</gene>
<evidence type="ECO:0000256" key="1">
    <source>
        <dbReference type="ARBA" id="ARBA00000681"/>
    </source>
</evidence>